<evidence type="ECO:0000313" key="2">
    <source>
        <dbReference type="Proteomes" id="UP001054837"/>
    </source>
</evidence>
<dbReference type="AlphaFoldDB" id="A0AAV4W0P8"/>
<proteinExistence type="predicted"/>
<keyword evidence="2" id="KW-1185">Reference proteome</keyword>
<protein>
    <submittedName>
        <fullName evidence="1">Uncharacterized protein</fullName>
    </submittedName>
</protein>
<sequence length="81" mass="9055">MVIRPSVIALITIRRSLGHGRKGASRKPGALEAQLMAFHPEICCHRMRPKLFLPESFASLHDAAVHLRGTGPENENPNKRY</sequence>
<organism evidence="1 2">
    <name type="scientific">Caerostris darwini</name>
    <dbReference type="NCBI Taxonomy" id="1538125"/>
    <lineage>
        <taxon>Eukaryota</taxon>
        <taxon>Metazoa</taxon>
        <taxon>Ecdysozoa</taxon>
        <taxon>Arthropoda</taxon>
        <taxon>Chelicerata</taxon>
        <taxon>Arachnida</taxon>
        <taxon>Araneae</taxon>
        <taxon>Araneomorphae</taxon>
        <taxon>Entelegynae</taxon>
        <taxon>Araneoidea</taxon>
        <taxon>Araneidae</taxon>
        <taxon>Caerostris</taxon>
    </lineage>
</organism>
<dbReference type="Proteomes" id="UP001054837">
    <property type="component" value="Unassembled WGS sequence"/>
</dbReference>
<evidence type="ECO:0000313" key="1">
    <source>
        <dbReference type="EMBL" id="GIY75983.1"/>
    </source>
</evidence>
<comment type="caution">
    <text evidence="1">The sequence shown here is derived from an EMBL/GenBank/DDBJ whole genome shotgun (WGS) entry which is preliminary data.</text>
</comment>
<gene>
    <name evidence="1" type="ORF">CDAR_377391</name>
</gene>
<reference evidence="1 2" key="1">
    <citation type="submission" date="2021-06" db="EMBL/GenBank/DDBJ databases">
        <title>Caerostris darwini draft genome.</title>
        <authorList>
            <person name="Kono N."/>
            <person name="Arakawa K."/>
        </authorList>
    </citation>
    <scope>NUCLEOTIDE SEQUENCE [LARGE SCALE GENOMIC DNA]</scope>
</reference>
<dbReference type="EMBL" id="BPLQ01013939">
    <property type="protein sequence ID" value="GIY75983.1"/>
    <property type="molecule type" value="Genomic_DNA"/>
</dbReference>
<name>A0AAV4W0P8_9ARAC</name>
<accession>A0AAV4W0P8</accession>